<dbReference type="EMBL" id="DF820470">
    <property type="protein sequence ID" value="GAK59373.1"/>
    <property type="molecule type" value="Genomic_DNA"/>
</dbReference>
<reference evidence="1" key="1">
    <citation type="journal article" date="2015" name="PeerJ">
        <title>First genomic representation of candidate bacterial phylum KSB3 points to enhanced environmental sensing as a trigger of wastewater bulking.</title>
        <authorList>
            <person name="Sekiguchi Y."/>
            <person name="Ohashi A."/>
            <person name="Parks D.H."/>
            <person name="Yamauchi T."/>
            <person name="Tyson G.W."/>
            <person name="Hugenholtz P."/>
        </authorList>
    </citation>
    <scope>NUCLEOTIDE SEQUENCE [LARGE SCALE GENOMIC DNA]</scope>
</reference>
<dbReference type="Proteomes" id="UP000030661">
    <property type="component" value="Unassembled WGS sequence"/>
</dbReference>
<dbReference type="HOGENOM" id="CLU_3132687_0_0_0"/>
<protein>
    <submittedName>
        <fullName evidence="1">Uncharacterized protein</fullName>
    </submittedName>
</protein>
<dbReference type="STRING" id="1499967.U27_06357"/>
<proteinExistence type="predicted"/>
<accession>A0A081C468</accession>
<evidence type="ECO:0000313" key="1">
    <source>
        <dbReference type="EMBL" id="GAK59373.1"/>
    </source>
</evidence>
<keyword evidence="2" id="KW-1185">Reference proteome</keyword>
<dbReference type="AlphaFoldDB" id="A0A081C468"/>
<organism evidence="1">
    <name type="scientific">Vecturithrix granuli</name>
    <dbReference type="NCBI Taxonomy" id="1499967"/>
    <lineage>
        <taxon>Bacteria</taxon>
        <taxon>Candidatus Moduliflexota</taxon>
        <taxon>Candidatus Vecturitrichia</taxon>
        <taxon>Candidatus Vecturitrichales</taxon>
        <taxon>Candidatus Vecturitrichaceae</taxon>
        <taxon>Candidatus Vecturithrix</taxon>
    </lineage>
</organism>
<evidence type="ECO:0000313" key="2">
    <source>
        <dbReference type="Proteomes" id="UP000030661"/>
    </source>
</evidence>
<gene>
    <name evidence="1" type="ORF">U27_06357</name>
</gene>
<name>A0A081C468_VECG1</name>
<sequence length="49" mass="6055">MQEKNMTGIALFFREFRRIFYIKSLKQKVISRIFMLPILKFLFLRKIVT</sequence>